<keyword evidence="4" id="KW-1185">Reference proteome</keyword>
<dbReference type="Proteomes" id="UP001267426">
    <property type="component" value="Unassembled WGS sequence"/>
</dbReference>
<dbReference type="InterPro" id="IPR014149">
    <property type="entry name" value="Conjug-transfer_TrbB"/>
</dbReference>
<dbReference type="Pfam" id="PF00437">
    <property type="entry name" value="T2SSE"/>
    <property type="match status" value="1"/>
</dbReference>
<dbReference type="Gene3D" id="3.30.450.90">
    <property type="match status" value="1"/>
</dbReference>
<dbReference type="SUPFAM" id="SSF52540">
    <property type="entry name" value="P-loop containing nucleoside triphosphate hydrolases"/>
    <property type="match status" value="1"/>
</dbReference>
<comment type="similarity">
    <text evidence="1">Belongs to the GSP E family.</text>
</comment>
<dbReference type="PANTHER" id="PTHR30486:SF6">
    <property type="entry name" value="TYPE IV PILUS RETRACTATION ATPASE PILT"/>
    <property type="match status" value="1"/>
</dbReference>
<evidence type="ECO:0000256" key="1">
    <source>
        <dbReference type="ARBA" id="ARBA00006611"/>
    </source>
</evidence>
<name>A0ABU3BRK2_9BACT</name>
<evidence type="ECO:0000313" key="3">
    <source>
        <dbReference type="EMBL" id="MDT0631920.1"/>
    </source>
</evidence>
<evidence type="ECO:0000313" key="4">
    <source>
        <dbReference type="Proteomes" id="UP001267426"/>
    </source>
</evidence>
<dbReference type="PANTHER" id="PTHR30486">
    <property type="entry name" value="TWITCHING MOTILITY PROTEIN PILT"/>
    <property type="match status" value="1"/>
</dbReference>
<sequence length="321" mass="34981">MPRQPVSGREARYRELMERYLGPRVLDAFANDDVTEVYVNPHDGWLRLDTRSQGKVRTDTRLRASRVEQFLGAVAAFHGDALGPAAPSVQAELPNGTFGGARLQGFIPPLVPRACFVVRKPARVVYDLDSYVRTGVMTARHRFALRDAIDAHENILVCGGTGSGKTTLCNALLLEMTERFPEERIVVLEDTGELQCAADDHLQLQTSDDVSLADLVRHTLRCTPDRIVVGEVRDAAALDLLDAWATGHPGGCATLHATTALGALHRLDRLAQRANVPPQHSLVAEAVGIALIVEGGNAGRRVRELVRVIGHDGTDYQLEPV</sequence>
<dbReference type="NCBIfam" id="TIGR02782">
    <property type="entry name" value="TrbB_P"/>
    <property type="match status" value="1"/>
</dbReference>
<dbReference type="InterPro" id="IPR027417">
    <property type="entry name" value="P-loop_NTPase"/>
</dbReference>
<proteinExistence type="inferred from homology"/>
<accession>A0ABU3BRK2</accession>
<dbReference type="CDD" id="cd01130">
    <property type="entry name" value="VirB11-like_ATPase"/>
    <property type="match status" value="1"/>
</dbReference>
<dbReference type="InterPro" id="IPR001482">
    <property type="entry name" value="T2SS/T4SS_dom"/>
</dbReference>
<organism evidence="3 4">
    <name type="scientific">Rubrivirga litoralis</name>
    <dbReference type="NCBI Taxonomy" id="3075598"/>
    <lineage>
        <taxon>Bacteria</taxon>
        <taxon>Pseudomonadati</taxon>
        <taxon>Rhodothermota</taxon>
        <taxon>Rhodothermia</taxon>
        <taxon>Rhodothermales</taxon>
        <taxon>Rubricoccaceae</taxon>
        <taxon>Rubrivirga</taxon>
    </lineage>
</organism>
<dbReference type="InterPro" id="IPR050921">
    <property type="entry name" value="T4SS_GSP_E_ATPase"/>
</dbReference>
<protein>
    <submittedName>
        <fullName evidence="3">P-type conjugative transfer ATPase TrbB</fullName>
    </submittedName>
</protein>
<reference evidence="3 4" key="1">
    <citation type="submission" date="2023-09" db="EMBL/GenBank/DDBJ databases">
        <authorList>
            <person name="Rey-Velasco X."/>
        </authorList>
    </citation>
    <scope>NUCLEOTIDE SEQUENCE [LARGE SCALE GENOMIC DNA]</scope>
    <source>
        <strain evidence="3 4">F394</strain>
    </source>
</reference>
<gene>
    <name evidence="3" type="primary">trbB</name>
    <name evidence="3" type="ORF">RM540_09200</name>
</gene>
<comment type="caution">
    <text evidence="3">The sequence shown here is derived from an EMBL/GenBank/DDBJ whole genome shotgun (WGS) entry which is preliminary data.</text>
</comment>
<evidence type="ECO:0000259" key="2">
    <source>
        <dbReference type="PROSITE" id="PS00662"/>
    </source>
</evidence>
<feature type="domain" description="Bacterial type II secretion system protein E" evidence="2">
    <location>
        <begin position="220"/>
        <end position="234"/>
    </location>
</feature>
<dbReference type="PROSITE" id="PS00662">
    <property type="entry name" value="T2SP_E"/>
    <property type="match status" value="1"/>
</dbReference>
<dbReference type="Gene3D" id="3.40.50.300">
    <property type="entry name" value="P-loop containing nucleotide triphosphate hydrolases"/>
    <property type="match status" value="1"/>
</dbReference>
<dbReference type="EMBL" id="JAVRHT010000019">
    <property type="protein sequence ID" value="MDT0631920.1"/>
    <property type="molecule type" value="Genomic_DNA"/>
</dbReference>
<dbReference type="RefSeq" id="WP_311663347.1">
    <property type="nucleotide sequence ID" value="NZ_JAVRHT010000019.1"/>
</dbReference>